<dbReference type="Pfam" id="PF13598">
    <property type="entry name" value="DUF4139"/>
    <property type="match status" value="1"/>
</dbReference>
<feature type="coiled-coil region" evidence="1">
    <location>
        <begin position="153"/>
        <end position="180"/>
    </location>
</feature>
<feature type="domain" description="DUF4140" evidence="3">
    <location>
        <begin position="12"/>
        <end position="109"/>
    </location>
</feature>
<reference evidence="4" key="1">
    <citation type="submission" date="2016-01" db="EMBL/GenBank/DDBJ databases">
        <authorList>
            <person name="Mcilroy J.S."/>
            <person name="Karst M S."/>
            <person name="Albertsen M."/>
        </authorList>
    </citation>
    <scope>NUCLEOTIDE SEQUENCE</scope>
    <source>
        <strain evidence="4">Cfx-K</strain>
    </source>
</reference>
<dbReference type="InterPro" id="IPR011935">
    <property type="entry name" value="CHP02231"/>
</dbReference>
<evidence type="ECO:0000259" key="3">
    <source>
        <dbReference type="Pfam" id="PF13600"/>
    </source>
</evidence>
<keyword evidence="5" id="KW-1185">Reference proteome</keyword>
<dbReference type="PANTHER" id="PTHR31005:SF8">
    <property type="entry name" value="DUF4139 DOMAIN-CONTAINING PROTEIN"/>
    <property type="match status" value="1"/>
</dbReference>
<dbReference type="Pfam" id="PF13600">
    <property type="entry name" value="DUF4140"/>
    <property type="match status" value="1"/>
</dbReference>
<dbReference type="Proteomes" id="UP000215027">
    <property type="component" value="Chromosome I"/>
</dbReference>
<proteinExistence type="predicted"/>
<dbReference type="KEGG" id="pbf:CFX0092_A3646"/>
<dbReference type="PANTHER" id="PTHR31005">
    <property type="entry name" value="DUF4139 DOMAIN-CONTAINING PROTEIN"/>
    <property type="match status" value="1"/>
</dbReference>
<evidence type="ECO:0000259" key="2">
    <source>
        <dbReference type="Pfam" id="PF13598"/>
    </source>
</evidence>
<gene>
    <name evidence="4" type="ORF">CFX0092_A3646</name>
</gene>
<dbReference type="RefSeq" id="WP_095044732.1">
    <property type="nucleotide sequence ID" value="NZ_LN890655.1"/>
</dbReference>
<evidence type="ECO:0000313" key="4">
    <source>
        <dbReference type="EMBL" id="CUS05524.2"/>
    </source>
</evidence>
<dbReference type="InterPro" id="IPR025554">
    <property type="entry name" value="DUF4140"/>
</dbReference>
<accession>A0A160T6A7</accession>
<dbReference type="EMBL" id="LN890655">
    <property type="protein sequence ID" value="CUS05524.2"/>
    <property type="molecule type" value="Genomic_DNA"/>
</dbReference>
<feature type="domain" description="DUF4139" evidence="2">
    <location>
        <begin position="202"/>
        <end position="526"/>
    </location>
</feature>
<dbReference type="InterPro" id="IPR037291">
    <property type="entry name" value="DUF4139"/>
</dbReference>
<sequence>MEIVVETAVSEVVVYPDRARITSRGRCQLDEGLHYLVIGDLPLVMEPESVRAAGAGSARVRLRSVDVQHRHYAQAPAANVLELENRIGQQTDAVQALKDRAAIKRASSEHLEGLRRATTEFAAGIARGRHTVEKQAELIRFFEEEDTRLRGELRVLAEELRVANDELVKLQAELEQLRAARPRQRYEARLEIEALSAGDFAVELNYVVNRASWRPLYDVRLREGEAGGAAVVAVAHLAEISQNTGQDWAGVRLSVSTARPALNQRAPELKPWFIDALVARPLMAKAQYAAESGPMMRSAKFESAADEMPMMAMAAAPIEAEAVVAEVQDSGAAVSFVVAGGVDIPGDGTPKKTTLGYYDLTPQLDFLAVPRHTDAVYRRAKLSNTTGAPLLAGPINLYVGEEYIGQNLLTYTPGGGEIELVLGVEERIKVKRELVRRDVDKRLLRDQRQVVLGYEIKLENLLAAPARLTVQDQYPVSRHDQIKVRLDRVSPEPVEQTELHILKWELTLAAGEKKTIQYEYQVEHPRALPVRGLVD</sequence>
<dbReference type="AlphaFoldDB" id="A0A160T6A7"/>
<organism evidence="4 5">
    <name type="scientific">Candidatus Promineifilum breve</name>
    <dbReference type="NCBI Taxonomy" id="1806508"/>
    <lineage>
        <taxon>Bacteria</taxon>
        <taxon>Bacillati</taxon>
        <taxon>Chloroflexota</taxon>
        <taxon>Ardenticatenia</taxon>
        <taxon>Candidatus Promineifilales</taxon>
        <taxon>Candidatus Promineifilaceae</taxon>
        <taxon>Candidatus Promineifilum</taxon>
    </lineage>
</organism>
<protein>
    <recommendedName>
        <fullName evidence="6">Mucoidy inhibitor A</fullName>
    </recommendedName>
</protein>
<evidence type="ECO:0000313" key="5">
    <source>
        <dbReference type="Proteomes" id="UP000215027"/>
    </source>
</evidence>
<evidence type="ECO:0000256" key="1">
    <source>
        <dbReference type="SAM" id="Coils"/>
    </source>
</evidence>
<name>A0A160T6A7_9CHLR</name>
<keyword evidence="1" id="KW-0175">Coiled coil</keyword>
<dbReference type="NCBIfam" id="TIGR02231">
    <property type="entry name" value="mucoidy inhibitor MuiA family protein"/>
    <property type="match status" value="1"/>
</dbReference>
<evidence type="ECO:0008006" key="6">
    <source>
        <dbReference type="Google" id="ProtNLM"/>
    </source>
</evidence>
<dbReference type="OrthoDB" id="9777444at2"/>